<dbReference type="InterPro" id="IPR029052">
    <property type="entry name" value="Metallo-depent_PP-like"/>
</dbReference>
<dbReference type="InterPro" id="IPR004843">
    <property type="entry name" value="Calcineurin-like_PHP"/>
</dbReference>
<evidence type="ECO:0000313" key="8">
    <source>
        <dbReference type="EMBL" id="KZT73121.1"/>
    </source>
</evidence>
<dbReference type="InterPro" id="IPR041805">
    <property type="entry name" value="ASMase/PPN1_MPP"/>
</dbReference>
<dbReference type="GO" id="GO:0005615">
    <property type="term" value="C:extracellular space"/>
    <property type="evidence" value="ECO:0007669"/>
    <property type="project" value="TreeGrafter"/>
</dbReference>
<dbReference type="OrthoDB" id="282973at2759"/>
<comment type="function">
    <text evidence="3">Converts sphingomyelin to ceramide.</text>
</comment>
<feature type="binding site" evidence="4">
    <location>
        <position position="252"/>
    </location>
    <ligand>
        <name>Zn(2+)</name>
        <dbReference type="ChEBI" id="CHEBI:29105"/>
        <label>1</label>
    </ligand>
</feature>
<feature type="binding site" evidence="4">
    <location>
        <position position="329"/>
    </location>
    <ligand>
        <name>Zn(2+)</name>
        <dbReference type="ChEBI" id="CHEBI:29105"/>
        <label>2</label>
    </ligand>
</feature>
<feature type="disulfide bond" evidence="5">
    <location>
        <begin position="273"/>
        <end position="296"/>
    </location>
</feature>
<feature type="domain" description="Calcineurin-like phosphoesterase" evidence="7">
    <location>
        <begin position="245"/>
        <end position="524"/>
    </location>
</feature>
<dbReference type="InterPro" id="IPR011160">
    <property type="entry name" value="Sphingomy_PDE"/>
</dbReference>
<gene>
    <name evidence="8" type="ORF">DAEQUDRAFT_808652</name>
</gene>
<dbReference type="GO" id="GO:0016020">
    <property type="term" value="C:membrane"/>
    <property type="evidence" value="ECO:0007669"/>
    <property type="project" value="GOC"/>
</dbReference>
<keyword evidence="4" id="KW-0862">Zinc</keyword>
<sequence length="684" mass="76066">MRHIPKQMYSQWFTSLPTTATVALLATSLLVQLGAATAPGATTFTAPGAFPTSLYESYYNDPTVTSVEPQPVISDPVTHETYPYWLTNPETVPGNDTWEAHPLPSPVSPDQVLDIAYNQILSIANNPVFGNDTCTRCLAALEIAKFVALTAPEQGSALAVRVCEYFNFTSTGDCGGYYGQYSLGPDIMQTLSLADVGGYDGLAACAYLIGTCPYPAASPLNMTDWFAKPKPNPLPPPKQPTGERLKVLHLSDLHIDPRYMIGAEANCTYGYCCRANSILDSNWTSRPAPRYGSFLCDSPYPLVTATFQAIPVLAGIEESSFNFSIYTGDLVSHDLLNELSREYTVYTETVLFDLMKRMINTGPVYAVPGNHDTYQSGQNSPYNLGNGHEDQFDWDYEHLAALWELEEWITPEAAQQARKNYAAYSVQRQDGLRIVTLNTDFWFQPNVFNYINLTSSDNSGMLRWLTDELQDAEDAEERVWILGHVPSGWDDTDPIANPTNLFYQIVDRYSPHVIAGIFFGHTHMDMLTVYYTNNATVMSAETAQTVAWIGPSVVPVTNYNAGFRVYEVDSGTFEVLDSYTYYADVNSFPELDGQTEFGPTFELEYSARETYGATIEWGINEPLNATWWHLVTEAMEANSTLVQMFSNYQYKSSIRYPLCTGSCIPNKICSIRSGSASIYLQNCA</sequence>
<feature type="disulfide bond" evidence="5">
    <location>
        <begin position="163"/>
        <end position="174"/>
    </location>
</feature>
<reference evidence="8 9" key="1">
    <citation type="journal article" date="2016" name="Mol. Biol. Evol.">
        <title>Comparative Genomics of Early-Diverging Mushroom-Forming Fungi Provides Insights into the Origins of Lignocellulose Decay Capabilities.</title>
        <authorList>
            <person name="Nagy L.G."/>
            <person name="Riley R."/>
            <person name="Tritt A."/>
            <person name="Adam C."/>
            <person name="Daum C."/>
            <person name="Floudas D."/>
            <person name="Sun H."/>
            <person name="Yadav J.S."/>
            <person name="Pangilinan J."/>
            <person name="Larsson K.H."/>
            <person name="Matsuura K."/>
            <person name="Barry K."/>
            <person name="Labutti K."/>
            <person name="Kuo R."/>
            <person name="Ohm R.A."/>
            <person name="Bhattacharya S.S."/>
            <person name="Shirouzu T."/>
            <person name="Yoshinaga Y."/>
            <person name="Martin F.M."/>
            <person name="Grigoriev I.V."/>
            <person name="Hibbett D.S."/>
        </authorList>
    </citation>
    <scope>NUCLEOTIDE SEQUENCE [LARGE SCALE GENOMIC DNA]</scope>
    <source>
        <strain evidence="8 9">L-15889</strain>
    </source>
</reference>
<keyword evidence="2" id="KW-0325">Glycoprotein</keyword>
<comment type="similarity">
    <text evidence="3">Belongs to the acid sphingomyelinase family.</text>
</comment>
<feature type="disulfide bond" evidence="5">
    <location>
        <begin position="659"/>
        <end position="663"/>
    </location>
</feature>
<dbReference type="GO" id="GO:0016798">
    <property type="term" value="F:hydrolase activity, acting on glycosyl bonds"/>
    <property type="evidence" value="ECO:0007669"/>
    <property type="project" value="UniProtKB-KW"/>
</dbReference>
<dbReference type="SUPFAM" id="SSF56300">
    <property type="entry name" value="Metallo-dependent phosphatases"/>
    <property type="match status" value="1"/>
</dbReference>
<dbReference type="PANTHER" id="PTHR10340">
    <property type="entry name" value="SPHINGOMYELIN PHOSPHODIESTERASE"/>
    <property type="match status" value="1"/>
</dbReference>
<organism evidence="8 9">
    <name type="scientific">Daedalea quercina L-15889</name>
    <dbReference type="NCBI Taxonomy" id="1314783"/>
    <lineage>
        <taxon>Eukaryota</taxon>
        <taxon>Fungi</taxon>
        <taxon>Dikarya</taxon>
        <taxon>Basidiomycota</taxon>
        <taxon>Agaricomycotina</taxon>
        <taxon>Agaricomycetes</taxon>
        <taxon>Polyporales</taxon>
        <taxon>Fomitopsis</taxon>
    </lineage>
</organism>
<dbReference type="AlphaFoldDB" id="A0A165T9R0"/>
<dbReference type="GO" id="GO:0004767">
    <property type="term" value="F:sphingomyelin phosphodiesterase activity"/>
    <property type="evidence" value="ECO:0007669"/>
    <property type="project" value="UniProtKB-UniRule"/>
</dbReference>
<evidence type="ECO:0000256" key="5">
    <source>
        <dbReference type="PIRSR" id="PIRSR000948-2"/>
    </source>
</evidence>
<dbReference type="Proteomes" id="UP000076727">
    <property type="component" value="Unassembled WGS sequence"/>
</dbReference>
<dbReference type="EMBL" id="KV429038">
    <property type="protein sequence ID" value="KZT73121.1"/>
    <property type="molecule type" value="Genomic_DNA"/>
</dbReference>
<feature type="binding site" evidence="4">
    <location>
        <position position="521"/>
    </location>
    <ligand>
        <name>Zn(2+)</name>
        <dbReference type="ChEBI" id="CHEBI:29105"/>
        <label>2</label>
    </ligand>
</feature>
<feature type="disulfide bond" evidence="5">
    <location>
        <begin position="134"/>
        <end position="212"/>
    </location>
</feature>
<dbReference type="Pfam" id="PF00149">
    <property type="entry name" value="Metallophos"/>
    <property type="match status" value="1"/>
</dbReference>
<feature type="binding site" evidence="4">
    <location>
        <position position="484"/>
    </location>
    <ligand>
        <name>Zn(2+)</name>
        <dbReference type="ChEBI" id="CHEBI:29105"/>
        <label>2</label>
    </ligand>
</feature>
<accession>A0A165T9R0</accession>
<dbReference type="STRING" id="1314783.A0A165T9R0"/>
<feature type="binding site" evidence="4">
    <location>
        <position position="329"/>
    </location>
    <ligand>
        <name>Zn(2+)</name>
        <dbReference type="ChEBI" id="CHEBI:29105"/>
        <label>1</label>
    </ligand>
</feature>
<feature type="binding site" evidence="4">
    <location>
        <position position="254"/>
    </location>
    <ligand>
        <name>Zn(2+)</name>
        <dbReference type="ChEBI" id="CHEBI:29105"/>
        <label>1</label>
    </ligand>
</feature>
<dbReference type="GO" id="GO:0006685">
    <property type="term" value="P:sphingomyelin catabolic process"/>
    <property type="evidence" value="ECO:0007669"/>
    <property type="project" value="UniProtKB-UniRule"/>
</dbReference>
<dbReference type="Gene3D" id="3.60.21.10">
    <property type="match status" value="1"/>
</dbReference>
<evidence type="ECO:0000256" key="4">
    <source>
        <dbReference type="PIRSR" id="PIRSR000948-1"/>
    </source>
</evidence>
<dbReference type="CDD" id="cd00842">
    <property type="entry name" value="MPP_ASMase"/>
    <property type="match status" value="1"/>
</dbReference>
<feature type="binding site" evidence="4">
    <location>
        <position position="523"/>
    </location>
    <ligand>
        <name>Zn(2+)</name>
        <dbReference type="ChEBI" id="CHEBI:29105"/>
        <label>1</label>
    </ligand>
</feature>
<protein>
    <recommendedName>
        <fullName evidence="3">Sphingomyelin phosphodiesterase</fullName>
    </recommendedName>
</protein>
<feature type="signal peptide" evidence="6">
    <location>
        <begin position="1"/>
        <end position="36"/>
    </location>
</feature>
<keyword evidence="9" id="KW-1185">Reference proteome</keyword>
<keyword evidence="6" id="KW-0732">Signal</keyword>
<keyword evidence="3" id="KW-0326">Glycosidase</keyword>
<feature type="chain" id="PRO_5007866929" description="Sphingomyelin phosphodiesterase" evidence="6">
    <location>
        <begin position="37"/>
        <end position="684"/>
    </location>
</feature>
<comment type="cofactor">
    <cofactor evidence="4">
        <name>Zn(2+)</name>
        <dbReference type="ChEBI" id="CHEBI:29105"/>
    </cofactor>
    <text evidence="4">Binds 2 Zn(2+) ions per subunit.</text>
</comment>
<keyword evidence="4" id="KW-0479">Metal-binding</keyword>
<evidence type="ECO:0000313" key="9">
    <source>
        <dbReference type="Proteomes" id="UP000076727"/>
    </source>
</evidence>
<keyword evidence="1 3" id="KW-0378">Hydrolase</keyword>
<feature type="binding site" evidence="4">
    <location>
        <position position="370"/>
    </location>
    <ligand>
        <name>Zn(2+)</name>
        <dbReference type="ChEBI" id="CHEBI:29105"/>
        <label>2</label>
    </ligand>
</feature>
<feature type="disulfide bond" evidence="5">
    <location>
        <begin position="267"/>
        <end position="272"/>
    </location>
</feature>
<name>A0A165T9R0_9APHY</name>
<dbReference type="PANTHER" id="PTHR10340:SF27">
    <property type="entry name" value="ACL091CP"/>
    <property type="match status" value="1"/>
</dbReference>
<dbReference type="GO" id="GO:0046872">
    <property type="term" value="F:metal ion binding"/>
    <property type="evidence" value="ECO:0007669"/>
    <property type="project" value="UniProtKB-KW"/>
</dbReference>
<evidence type="ECO:0000256" key="2">
    <source>
        <dbReference type="ARBA" id="ARBA00023180"/>
    </source>
</evidence>
<keyword evidence="5" id="KW-1015">Disulfide bond</keyword>
<evidence type="ECO:0000256" key="3">
    <source>
        <dbReference type="PIRNR" id="PIRNR000948"/>
    </source>
</evidence>
<evidence type="ECO:0000256" key="6">
    <source>
        <dbReference type="SAM" id="SignalP"/>
    </source>
</evidence>
<dbReference type="PIRSF" id="PIRSF000948">
    <property type="entry name" value="Sphingomy_PDE"/>
    <property type="match status" value="1"/>
</dbReference>
<evidence type="ECO:0000259" key="7">
    <source>
        <dbReference type="Pfam" id="PF00149"/>
    </source>
</evidence>
<evidence type="ECO:0000256" key="1">
    <source>
        <dbReference type="ARBA" id="ARBA00022801"/>
    </source>
</evidence>
<proteinExistence type="inferred from homology"/>